<name>A0A6C0KRL2_9ZZZZ</name>
<organism evidence="2">
    <name type="scientific">viral metagenome</name>
    <dbReference type="NCBI Taxonomy" id="1070528"/>
    <lineage>
        <taxon>unclassified sequences</taxon>
        <taxon>metagenomes</taxon>
        <taxon>organismal metagenomes</taxon>
    </lineage>
</organism>
<reference evidence="2" key="1">
    <citation type="journal article" date="2020" name="Nature">
        <title>Giant virus diversity and host interactions through global metagenomics.</title>
        <authorList>
            <person name="Schulz F."/>
            <person name="Roux S."/>
            <person name="Paez-Espino D."/>
            <person name="Jungbluth S."/>
            <person name="Walsh D.A."/>
            <person name="Denef V.J."/>
            <person name="McMahon K.D."/>
            <person name="Konstantinidis K.T."/>
            <person name="Eloe-Fadrosh E.A."/>
            <person name="Kyrpides N.C."/>
            <person name="Woyke T."/>
        </authorList>
    </citation>
    <scope>NUCLEOTIDE SEQUENCE</scope>
    <source>
        <strain evidence="2">GVMAG-S-3300013093-109</strain>
    </source>
</reference>
<evidence type="ECO:0000256" key="1">
    <source>
        <dbReference type="SAM" id="Phobius"/>
    </source>
</evidence>
<accession>A0A6C0KRL2</accession>
<keyword evidence="1" id="KW-0472">Membrane</keyword>
<dbReference type="EMBL" id="MN740970">
    <property type="protein sequence ID" value="QHU20645.1"/>
    <property type="molecule type" value="Genomic_DNA"/>
</dbReference>
<protein>
    <submittedName>
        <fullName evidence="2">Uncharacterized protein</fullName>
    </submittedName>
</protein>
<keyword evidence="1" id="KW-0812">Transmembrane</keyword>
<sequence length="89" mass="10406">MDQCVSHVTGIIMIVVCLLVVLYSEHEYAVREHRHLREKALLLEEKQLVVSMYHEVQKAVCVVINMEQVLPLSKQMFSNISYFCTNLQR</sequence>
<dbReference type="AlphaFoldDB" id="A0A6C0KRL2"/>
<proteinExistence type="predicted"/>
<evidence type="ECO:0000313" key="2">
    <source>
        <dbReference type="EMBL" id="QHU20645.1"/>
    </source>
</evidence>
<keyword evidence="1" id="KW-1133">Transmembrane helix</keyword>
<feature type="transmembrane region" description="Helical" evidence="1">
    <location>
        <begin position="6"/>
        <end position="24"/>
    </location>
</feature>